<keyword evidence="1" id="KW-1185">Reference proteome</keyword>
<dbReference type="AlphaFoldDB" id="A0A915Q2U4"/>
<dbReference type="WBParaSite" id="sdigi.contig630.g9297.t1">
    <property type="protein sequence ID" value="sdigi.contig630.g9297.t1"/>
    <property type="gene ID" value="sdigi.contig630.g9297"/>
</dbReference>
<sequence length="217" mass="24222">MYDSADFISASKRVRDAKQNGLWRSTSWGGGFQQYIGEYDGDNRKPKKRDKPPGHVQWNLQANIELVEPKNVTTFAETSKQLKAKNDIQNGTLKNFRATEINECNVRNYADNKPRKNLSLTLLDKEKVEKQFMKVVPVQSVKPIITNITAFNTTTTAAKAMTITTTAASTAGTVTRATTVTTATTNNKKKKNESSRCENITLFCSDMERGCGNSEKK</sequence>
<evidence type="ECO:0000313" key="2">
    <source>
        <dbReference type="WBParaSite" id="sdigi.contig630.g9297.t1"/>
    </source>
</evidence>
<protein>
    <submittedName>
        <fullName evidence="2">Uncharacterized protein</fullName>
    </submittedName>
</protein>
<organism evidence="1 2">
    <name type="scientific">Setaria digitata</name>
    <dbReference type="NCBI Taxonomy" id="48799"/>
    <lineage>
        <taxon>Eukaryota</taxon>
        <taxon>Metazoa</taxon>
        <taxon>Ecdysozoa</taxon>
        <taxon>Nematoda</taxon>
        <taxon>Chromadorea</taxon>
        <taxon>Rhabditida</taxon>
        <taxon>Spirurina</taxon>
        <taxon>Spiruromorpha</taxon>
        <taxon>Filarioidea</taxon>
        <taxon>Setariidae</taxon>
        <taxon>Setaria</taxon>
    </lineage>
</organism>
<evidence type="ECO:0000313" key="1">
    <source>
        <dbReference type="Proteomes" id="UP000887581"/>
    </source>
</evidence>
<reference evidence="2" key="1">
    <citation type="submission" date="2022-11" db="UniProtKB">
        <authorList>
            <consortium name="WormBaseParasite"/>
        </authorList>
    </citation>
    <scope>IDENTIFICATION</scope>
</reference>
<name>A0A915Q2U4_9BILA</name>
<proteinExistence type="predicted"/>
<dbReference type="Proteomes" id="UP000887581">
    <property type="component" value="Unplaced"/>
</dbReference>
<accession>A0A915Q2U4</accession>